<name>A0A0M2K5J7_9GAMM</name>
<organism evidence="1 2">
    <name type="scientific">Erwinia tracheiphila</name>
    <dbReference type="NCBI Taxonomy" id="65700"/>
    <lineage>
        <taxon>Bacteria</taxon>
        <taxon>Pseudomonadati</taxon>
        <taxon>Pseudomonadota</taxon>
        <taxon>Gammaproteobacteria</taxon>
        <taxon>Enterobacterales</taxon>
        <taxon>Erwiniaceae</taxon>
        <taxon>Erwinia</taxon>
    </lineage>
</organism>
<protein>
    <submittedName>
        <fullName evidence="1">Lipoprotein</fullName>
    </submittedName>
</protein>
<dbReference type="EMBL" id="JXNU01000003">
    <property type="protein sequence ID" value="KKF34655.1"/>
    <property type="molecule type" value="Genomic_DNA"/>
</dbReference>
<reference evidence="1 2" key="1">
    <citation type="submission" date="2015-01" db="EMBL/GenBank/DDBJ databases">
        <title>Erwinia tracheiphila.</title>
        <authorList>
            <person name="Shapiro L.R."/>
        </authorList>
    </citation>
    <scope>NUCLEOTIDE SEQUENCE [LARGE SCALE GENOMIC DNA]</scope>
    <source>
        <strain evidence="1 2">BuffGH</strain>
    </source>
</reference>
<dbReference type="AlphaFoldDB" id="A0A0M2K5J7"/>
<comment type="caution">
    <text evidence="1">The sequence shown here is derived from an EMBL/GenBank/DDBJ whole genome shotgun (WGS) entry which is preliminary data.</text>
</comment>
<proteinExistence type="predicted"/>
<sequence>MIKLPFVIAVVVLFSACAVKHYPSSLPVSAVESTQLDCEGVRKAIVDQQQVQNRIDRTGEFDDLTVLGFMGDFGIGNGIAKNQAQKHAVQRMTGLKQLEQMRCKVAQQG</sequence>
<dbReference type="PATRIC" id="fig|65700.7.peg.778"/>
<keyword evidence="1" id="KW-0449">Lipoprotein</keyword>
<keyword evidence="2" id="KW-1185">Reference proteome</keyword>
<dbReference type="RefSeq" id="WP_016169715.1">
    <property type="nucleotide sequence ID" value="NZ_CP089932.1"/>
</dbReference>
<evidence type="ECO:0000313" key="2">
    <source>
        <dbReference type="Proteomes" id="UP000033924"/>
    </source>
</evidence>
<accession>A0A0M2K5J7</accession>
<dbReference type="Proteomes" id="UP000033924">
    <property type="component" value="Unassembled WGS sequence"/>
</dbReference>
<evidence type="ECO:0000313" key="1">
    <source>
        <dbReference type="EMBL" id="KKF34655.1"/>
    </source>
</evidence>
<dbReference type="PROSITE" id="PS51257">
    <property type="entry name" value="PROKAR_LIPOPROTEIN"/>
    <property type="match status" value="1"/>
</dbReference>
<gene>
    <name evidence="1" type="ORF">SY86_03090</name>
</gene>